<gene>
    <name evidence="1" type="ORF">GCM10009777_10850</name>
</gene>
<dbReference type="RefSeq" id="WP_344059275.1">
    <property type="nucleotide sequence ID" value="NZ_BAAAOH010000001.1"/>
</dbReference>
<organism evidence="1 2">
    <name type="scientific">Microbacterium pumilum</name>
    <dbReference type="NCBI Taxonomy" id="344165"/>
    <lineage>
        <taxon>Bacteria</taxon>
        <taxon>Bacillati</taxon>
        <taxon>Actinomycetota</taxon>
        <taxon>Actinomycetes</taxon>
        <taxon>Micrococcales</taxon>
        <taxon>Microbacteriaceae</taxon>
        <taxon>Microbacterium</taxon>
    </lineage>
</organism>
<protein>
    <submittedName>
        <fullName evidence="1">Uncharacterized protein</fullName>
    </submittedName>
</protein>
<evidence type="ECO:0000313" key="2">
    <source>
        <dbReference type="Proteomes" id="UP001500326"/>
    </source>
</evidence>
<comment type="caution">
    <text evidence="1">The sequence shown here is derived from an EMBL/GenBank/DDBJ whole genome shotgun (WGS) entry which is preliminary data.</text>
</comment>
<name>A0ABN2S2Z9_9MICO</name>
<evidence type="ECO:0000313" key="1">
    <source>
        <dbReference type="EMBL" id="GAA1979339.1"/>
    </source>
</evidence>
<dbReference type="Proteomes" id="UP001500326">
    <property type="component" value="Unassembled WGS sequence"/>
</dbReference>
<dbReference type="EMBL" id="BAAAOH010000001">
    <property type="protein sequence ID" value="GAA1979339.1"/>
    <property type="molecule type" value="Genomic_DNA"/>
</dbReference>
<proteinExistence type="predicted"/>
<accession>A0ABN2S2Z9</accession>
<reference evidence="1 2" key="1">
    <citation type="journal article" date="2019" name="Int. J. Syst. Evol. Microbiol.">
        <title>The Global Catalogue of Microorganisms (GCM) 10K type strain sequencing project: providing services to taxonomists for standard genome sequencing and annotation.</title>
        <authorList>
            <consortium name="The Broad Institute Genomics Platform"/>
            <consortium name="The Broad Institute Genome Sequencing Center for Infectious Disease"/>
            <person name="Wu L."/>
            <person name="Ma J."/>
        </authorList>
    </citation>
    <scope>NUCLEOTIDE SEQUENCE [LARGE SCALE GENOMIC DNA]</scope>
    <source>
        <strain evidence="1 2">JCM 14902</strain>
    </source>
</reference>
<keyword evidence="2" id="KW-1185">Reference proteome</keyword>
<sequence>MTDDVESETQWTTAAREAYSARGEELLNALREHIALTLTRTGRQAEHAQYVPSAAQLHAAAVAFDDAEFDWCGSFPLGLDADRWDDDEEDEDEEEDDSDILTVVGRWDYRVVDETALISAGRAAYARAWVDDTDEDASIAVPDAASAARELAHLDGWGVLEHAEGLESLASTQTVILHEDDGASWFDNDGDPYAILRDD</sequence>